<protein>
    <recommendedName>
        <fullName evidence="5">Zinc finger, CCHC domain containing 2</fullName>
    </recommendedName>
</protein>
<feature type="domain" description="SMAUG/ZCCHC2-like PHAT" evidence="2">
    <location>
        <begin position="61"/>
        <end position="198"/>
    </location>
</feature>
<dbReference type="Proteomes" id="UP000472276">
    <property type="component" value="Unassembled WGS sequence"/>
</dbReference>
<dbReference type="Ensembl" id="ENSOABT00000040372.2">
    <property type="protein sequence ID" value="ENSOABP00000039292.1"/>
    <property type="gene ID" value="ENSOABG00000017927.2"/>
</dbReference>
<keyword evidence="4" id="KW-1185">Reference proteome</keyword>
<dbReference type="PANTHER" id="PTHR46939:SF1">
    <property type="entry name" value="ZINC FINGER CCHC DOMAIN-CONTAINING PROTEIN 2"/>
    <property type="match status" value="1"/>
</dbReference>
<dbReference type="InterPro" id="IPR042793">
    <property type="entry name" value="ZCCHC2"/>
</dbReference>
<dbReference type="AlphaFoldDB" id="A0A668ULJ8"/>
<dbReference type="InterPro" id="IPR057327">
    <property type="entry name" value="Vts1_dom"/>
</dbReference>
<evidence type="ECO:0000259" key="1">
    <source>
        <dbReference type="Pfam" id="PF25479"/>
    </source>
</evidence>
<accession>A0A668ULJ8</accession>
<feature type="domain" description="RNA-binding protein vts1-like alpha-helical" evidence="1">
    <location>
        <begin position="11"/>
        <end position="56"/>
    </location>
</feature>
<dbReference type="PANTHER" id="PTHR46939">
    <property type="entry name" value="ZINC FINGER CCHC DOMAIN-CONTAINING PROTEIN 2"/>
    <property type="match status" value="1"/>
</dbReference>
<dbReference type="InterPro" id="IPR058599">
    <property type="entry name" value="PHAT_Smg/ZCCHC2-like"/>
</dbReference>
<name>A0A668ULJ8_OREAU</name>
<evidence type="ECO:0000313" key="4">
    <source>
        <dbReference type="Proteomes" id="UP000472276"/>
    </source>
</evidence>
<reference evidence="3" key="1">
    <citation type="submission" date="2025-08" db="UniProtKB">
        <authorList>
            <consortium name="Ensembl"/>
        </authorList>
    </citation>
    <scope>IDENTIFICATION</scope>
</reference>
<reference evidence="3" key="2">
    <citation type="submission" date="2025-09" db="UniProtKB">
        <authorList>
            <consortium name="Ensembl"/>
        </authorList>
    </citation>
    <scope>IDENTIFICATION</scope>
</reference>
<sequence length="275" mass="31170">LPPVYPPQLDKESVFEWFGLHLNPAKRIEFMCGLLHMCQPLELRFLGSYLEDLARKDYHVLRDFEFRANNPSDLGVLTDVVDPVIRSKLLVCLSLLGSDSRECAGILFRILSHVNPALFCKNYECPLPPFRDSHVHLPCQADNMYGGSEEDCGFSANDTAGGPLEQIALLFTMASLHPAFHFHQRQVVRELLDKIELAMEEGKRQRQRRLNVQATVISNKSTLLYSDVMPSVPLTALILKQTAFQAALCCSRCLIKSRSPNTPGVVLIVYERWNW</sequence>
<proteinExistence type="predicted"/>
<evidence type="ECO:0008006" key="5">
    <source>
        <dbReference type="Google" id="ProtNLM"/>
    </source>
</evidence>
<dbReference type="Pfam" id="PF25479">
    <property type="entry name" value="Vts1"/>
    <property type="match status" value="1"/>
</dbReference>
<dbReference type="Pfam" id="PF26034">
    <property type="entry name" value="PHAT_SMAUG"/>
    <property type="match status" value="1"/>
</dbReference>
<organism evidence="3 4">
    <name type="scientific">Oreochromis aureus</name>
    <name type="common">Israeli tilapia</name>
    <name type="synonym">Chromis aureus</name>
    <dbReference type="NCBI Taxonomy" id="47969"/>
    <lineage>
        <taxon>Eukaryota</taxon>
        <taxon>Metazoa</taxon>
        <taxon>Chordata</taxon>
        <taxon>Craniata</taxon>
        <taxon>Vertebrata</taxon>
        <taxon>Euteleostomi</taxon>
        <taxon>Actinopterygii</taxon>
        <taxon>Neopterygii</taxon>
        <taxon>Teleostei</taxon>
        <taxon>Neoteleostei</taxon>
        <taxon>Acanthomorphata</taxon>
        <taxon>Ovalentaria</taxon>
        <taxon>Cichlomorphae</taxon>
        <taxon>Cichliformes</taxon>
        <taxon>Cichlidae</taxon>
        <taxon>African cichlids</taxon>
        <taxon>Pseudocrenilabrinae</taxon>
        <taxon>Oreochromini</taxon>
        <taxon>Oreochromis</taxon>
    </lineage>
</organism>
<evidence type="ECO:0000259" key="2">
    <source>
        <dbReference type="Pfam" id="PF26034"/>
    </source>
</evidence>
<gene>
    <name evidence="3" type="primary">ZCCHC2</name>
</gene>
<evidence type="ECO:0000313" key="3">
    <source>
        <dbReference type="Ensembl" id="ENSOABP00000039292.1"/>
    </source>
</evidence>